<comment type="subunit">
    <text evidence="4 10">Homodimer.</text>
</comment>
<dbReference type="AlphaFoldDB" id="A0A380NKJ5"/>
<dbReference type="PROSITE" id="PS00599">
    <property type="entry name" value="AA_TRANSFER_CLASS_2"/>
    <property type="match status" value="1"/>
</dbReference>
<dbReference type="NCBIfam" id="TIGR00858">
    <property type="entry name" value="bioF"/>
    <property type="match status" value="1"/>
</dbReference>
<dbReference type="Pfam" id="PF00155">
    <property type="entry name" value="Aminotran_1_2"/>
    <property type="match status" value="1"/>
</dbReference>
<dbReference type="OrthoDB" id="9807157at2"/>
<evidence type="ECO:0000256" key="9">
    <source>
        <dbReference type="PIRSR" id="PIRSR604723-51"/>
    </source>
</evidence>
<comment type="cofactor">
    <cofactor evidence="1 9 10">
        <name>pyridoxal 5'-phosphate</name>
        <dbReference type="ChEBI" id="CHEBI:597326"/>
    </cofactor>
</comment>
<keyword evidence="13" id="KW-1185">Reference proteome</keyword>
<evidence type="ECO:0000313" key="12">
    <source>
        <dbReference type="EMBL" id="SUP43259.1"/>
    </source>
</evidence>
<keyword evidence="7 9" id="KW-0663">Pyridoxal phosphate</keyword>
<evidence type="ECO:0000256" key="1">
    <source>
        <dbReference type="ARBA" id="ARBA00001933"/>
    </source>
</evidence>
<dbReference type="CDD" id="cd06454">
    <property type="entry name" value="KBL_like"/>
    <property type="match status" value="1"/>
</dbReference>
<dbReference type="SUPFAM" id="SSF53383">
    <property type="entry name" value="PLP-dependent transferases"/>
    <property type="match status" value="1"/>
</dbReference>
<dbReference type="PANTHER" id="PTHR13693">
    <property type="entry name" value="CLASS II AMINOTRANSFERASE/8-AMINO-7-OXONONANOATE SYNTHASE"/>
    <property type="match status" value="1"/>
</dbReference>
<feature type="modified residue" description="N6-(pyridoxal phosphate)lysine" evidence="9">
    <location>
        <position position="241"/>
    </location>
</feature>
<dbReference type="InterPro" id="IPR050087">
    <property type="entry name" value="AON_synthase_class-II"/>
</dbReference>
<dbReference type="RefSeq" id="WP_115310298.1">
    <property type="nucleotide sequence ID" value="NZ_UHIO01000001.1"/>
</dbReference>
<dbReference type="Proteomes" id="UP000255367">
    <property type="component" value="Unassembled WGS sequence"/>
</dbReference>
<accession>A0A380NKJ5</accession>
<comment type="similarity">
    <text evidence="3 10">Belongs to the class-II pyridoxal-phosphate-dependent aminotransferase family. BioF subfamily.</text>
</comment>
<sequence length="398" mass="43137">MFSTITREFYTSQLQQLNATKQRRQCTTYEPLDSTHVRLEGRTYLMMASNNYLGLTHHPSVIASAQEAITAYGTGSGGARLTSGTYPLLPQLETQLACFKESERALVFNTGYMANVGTISGLLTKGDYILSDALNHASIIDGCRLSGATIKVYEHNNCEHLESLLKALPTTGKRLIVTDGVFSMDGDIAPLPDLITLAKRYEALLMVDDAHATGVIGQGRGTAHYFNCSQDVDIQLGTLSKALGSEGGFVCANELLIDTLINRSRSFIFSTALIPAAIGAAQQSLTLLANDTSLYTQLQHNIDYMTQALLRQGIAVTHKTTTTGLVHDYQPTPIFPIIVGSAEKALQLSQQLFEKGIILTAIRPPTVPQGASRLRLTVTAAHQESDLQYVADTLGQLI</sequence>
<evidence type="ECO:0000256" key="3">
    <source>
        <dbReference type="ARBA" id="ARBA00010008"/>
    </source>
</evidence>
<dbReference type="GO" id="GO:0030170">
    <property type="term" value="F:pyridoxal phosphate binding"/>
    <property type="evidence" value="ECO:0007669"/>
    <property type="project" value="InterPro"/>
</dbReference>
<dbReference type="InterPro" id="IPR015421">
    <property type="entry name" value="PyrdxlP-dep_Trfase_major"/>
</dbReference>
<evidence type="ECO:0000256" key="2">
    <source>
        <dbReference type="ARBA" id="ARBA00004746"/>
    </source>
</evidence>
<evidence type="ECO:0000259" key="11">
    <source>
        <dbReference type="Pfam" id="PF00155"/>
    </source>
</evidence>
<comment type="pathway">
    <text evidence="2 10">Cofactor biosynthesis; biotin biosynthesis.</text>
</comment>
<keyword evidence="6" id="KW-0093">Biotin biosynthesis</keyword>
<dbReference type="UniPathway" id="UPA00078"/>
<dbReference type="EMBL" id="UHIO01000001">
    <property type="protein sequence ID" value="SUP43259.1"/>
    <property type="molecule type" value="Genomic_DNA"/>
</dbReference>
<name>A0A380NKJ5_9FIRM</name>
<dbReference type="InterPro" id="IPR004723">
    <property type="entry name" value="AONS_Archaea/Proteobacteria"/>
</dbReference>
<feature type="domain" description="Aminotransferase class I/classII large" evidence="11">
    <location>
        <begin position="45"/>
        <end position="394"/>
    </location>
</feature>
<dbReference type="GO" id="GO:0008710">
    <property type="term" value="F:8-amino-7-oxononanoate synthase activity"/>
    <property type="evidence" value="ECO:0007669"/>
    <property type="project" value="UniProtKB-UniRule"/>
</dbReference>
<dbReference type="GO" id="GO:0009102">
    <property type="term" value="P:biotin biosynthetic process"/>
    <property type="evidence" value="ECO:0007669"/>
    <property type="project" value="UniProtKB-UniRule"/>
</dbReference>
<evidence type="ECO:0000256" key="10">
    <source>
        <dbReference type="RuleBase" id="RU003693"/>
    </source>
</evidence>
<proteinExistence type="inferred from homology"/>
<dbReference type="PANTHER" id="PTHR13693:SF77">
    <property type="entry name" value="8-AMINO-7-OXONONANOATE SYNTHASE"/>
    <property type="match status" value="1"/>
</dbReference>
<dbReference type="Gene3D" id="3.40.640.10">
    <property type="entry name" value="Type I PLP-dependent aspartate aminotransferase-like (Major domain)"/>
    <property type="match status" value="1"/>
</dbReference>
<keyword evidence="12" id="KW-0012">Acyltransferase</keyword>
<comment type="catalytic activity">
    <reaction evidence="8 10">
        <text>6-carboxyhexanoyl-[ACP] + L-alanine + H(+) = (8S)-8-amino-7-oxononanoate + holo-[ACP] + CO2</text>
        <dbReference type="Rhea" id="RHEA:42288"/>
        <dbReference type="Rhea" id="RHEA-COMP:9685"/>
        <dbReference type="Rhea" id="RHEA-COMP:9955"/>
        <dbReference type="ChEBI" id="CHEBI:15378"/>
        <dbReference type="ChEBI" id="CHEBI:16526"/>
        <dbReference type="ChEBI" id="CHEBI:57972"/>
        <dbReference type="ChEBI" id="CHEBI:64479"/>
        <dbReference type="ChEBI" id="CHEBI:78846"/>
        <dbReference type="ChEBI" id="CHEBI:149468"/>
        <dbReference type="EC" id="2.3.1.47"/>
    </reaction>
</comment>
<evidence type="ECO:0000256" key="6">
    <source>
        <dbReference type="ARBA" id="ARBA00022756"/>
    </source>
</evidence>
<dbReference type="InterPro" id="IPR015422">
    <property type="entry name" value="PyrdxlP-dep_Trfase_small"/>
</dbReference>
<dbReference type="EC" id="2.3.1.47" evidence="10"/>
<organism evidence="12 13">
    <name type="scientific">Veillonella criceti</name>
    <dbReference type="NCBI Taxonomy" id="103891"/>
    <lineage>
        <taxon>Bacteria</taxon>
        <taxon>Bacillati</taxon>
        <taxon>Bacillota</taxon>
        <taxon>Negativicutes</taxon>
        <taxon>Veillonellales</taxon>
        <taxon>Veillonellaceae</taxon>
        <taxon>Veillonella</taxon>
    </lineage>
</organism>
<protein>
    <recommendedName>
        <fullName evidence="10">8-amino-7-ketopelargonate synthase</fullName>
        <ecNumber evidence="10">2.3.1.47</ecNumber>
    </recommendedName>
</protein>
<evidence type="ECO:0000256" key="5">
    <source>
        <dbReference type="ARBA" id="ARBA00022679"/>
    </source>
</evidence>
<evidence type="ECO:0000313" key="13">
    <source>
        <dbReference type="Proteomes" id="UP000255367"/>
    </source>
</evidence>
<dbReference type="InterPro" id="IPR004839">
    <property type="entry name" value="Aminotransferase_I/II_large"/>
</dbReference>
<dbReference type="InterPro" id="IPR015424">
    <property type="entry name" value="PyrdxlP-dep_Trfase"/>
</dbReference>
<evidence type="ECO:0000256" key="7">
    <source>
        <dbReference type="ARBA" id="ARBA00022898"/>
    </source>
</evidence>
<evidence type="ECO:0000256" key="4">
    <source>
        <dbReference type="ARBA" id="ARBA00011738"/>
    </source>
</evidence>
<reference evidence="12 13" key="1">
    <citation type="submission" date="2018-06" db="EMBL/GenBank/DDBJ databases">
        <authorList>
            <consortium name="Pathogen Informatics"/>
            <person name="Doyle S."/>
        </authorList>
    </citation>
    <scope>NUCLEOTIDE SEQUENCE [LARGE SCALE GENOMIC DNA]</scope>
    <source>
        <strain evidence="12 13">NCTC12020</strain>
    </source>
</reference>
<comment type="function">
    <text evidence="10">Catalyzes the decarboxylative condensation of pimeloyl-[acyl-carrier protein] and L-alanine to produce 8-amino-7-oxononanoate (AON), [acyl-carrier protein], and carbon dioxide.</text>
</comment>
<dbReference type="Gene3D" id="3.90.1150.10">
    <property type="entry name" value="Aspartate Aminotransferase, domain 1"/>
    <property type="match status" value="1"/>
</dbReference>
<evidence type="ECO:0000256" key="8">
    <source>
        <dbReference type="ARBA" id="ARBA00047715"/>
    </source>
</evidence>
<gene>
    <name evidence="12" type="primary">bioF</name>
    <name evidence="12" type="ORF">NCTC12020_01124</name>
</gene>
<keyword evidence="5 10" id="KW-0808">Transferase</keyword>
<dbReference type="InterPro" id="IPR001917">
    <property type="entry name" value="Aminotrans_II_pyridoxalP_BS"/>
</dbReference>